<dbReference type="InterPro" id="IPR009683">
    <property type="entry name" value="Extensin-like_C"/>
</dbReference>
<evidence type="ECO:0000256" key="1">
    <source>
        <dbReference type="SAM" id="MobiDB-lite"/>
    </source>
</evidence>
<sequence>MRRRPFPPQRLARLAPPVLAAMAVLAGSGVAAAAGMVADAAPLAIHVQLPPPRPADLDRVVSLPRTAPLPPPDPRRQPAVEEATAPAGTEATPAAPSGSEGGREPPAEADACDRLLPDARVVARRLEPMGYGSGCGIPDPVQLEAVVLDDGRRVPIEPAPVMRCALAAAVADWARQDLAAIAAKAGAPLTRIANAAAYDCRGRNRVNGAKLSEHGRGNAIDIRSLTLADGRVLGIAPRGLPAGIAVAWRESACARFTTVLGPGSDGYHEEHLHVDLAARRNGLRLCRWTLQ</sequence>
<feature type="chain" id="PRO_5046746911" evidence="2">
    <location>
        <begin position="34"/>
        <end position="291"/>
    </location>
</feature>
<evidence type="ECO:0000313" key="5">
    <source>
        <dbReference type="Proteomes" id="UP001321492"/>
    </source>
</evidence>
<evidence type="ECO:0000259" key="3">
    <source>
        <dbReference type="Pfam" id="PF06904"/>
    </source>
</evidence>
<gene>
    <name evidence="4" type="ORF">QNA08_05755</name>
</gene>
<reference evidence="4 5" key="1">
    <citation type="submission" date="2023-05" db="EMBL/GenBank/DDBJ databases">
        <title>Chelatococcus sp. nov., a moderately thermophilic bacterium isolated from hot spring microbial mat.</title>
        <authorList>
            <person name="Hu C.-J."/>
            <person name="Li W.-J."/>
        </authorList>
    </citation>
    <scope>NUCLEOTIDE SEQUENCE [LARGE SCALE GENOMIC DNA]</scope>
    <source>
        <strain evidence="4 5">SYSU G07232</strain>
    </source>
</reference>
<feature type="compositionally biased region" description="Basic and acidic residues" evidence="1">
    <location>
        <begin position="101"/>
        <end position="110"/>
    </location>
</feature>
<evidence type="ECO:0000256" key="2">
    <source>
        <dbReference type="SAM" id="SignalP"/>
    </source>
</evidence>
<comment type="caution">
    <text evidence="4">The sequence shown here is derived from an EMBL/GenBank/DDBJ whole genome shotgun (WGS) entry which is preliminary data.</text>
</comment>
<accession>A0ABT7AFW7</accession>
<proteinExistence type="predicted"/>
<feature type="signal peptide" evidence="2">
    <location>
        <begin position="1"/>
        <end position="33"/>
    </location>
</feature>
<feature type="compositionally biased region" description="Low complexity" evidence="1">
    <location>
        <begin position="80"/>
        <end position="96"/>
    </location>
</feature>
<protein>
    <submittedName>
        <fullName evidence="4">Extensin family protein</fullName>
    </submittedName>
</protein>
<evidence type="ECO:0000313" key="4">
    <source>
        <dbReference type="EMBL" id="MDJ1157734.1"/>
    </source>
</evidence>
<organism evidence="4 5">
    <name type="scientific">Chelatococcus albus</name>
    <dbReference type="NCBI Taxonomy" id="3047466"/>
    <lineage>
        <taxon>Bacteria</taxon>
        <taxon>Pseudomonadati</taxon>
        <taxon>Pseudomonadota</taxon>
        <taxon>Alphaproteobacteria</taxon>
        <taxon>Hyphomicrobiales</taxon>
        <taxon>Chelatococcaceae</taxon>
        <taxon>Chelatococcus</taxon>
    </lineage>
</organism>
<dbReference type="Proteomes" id="UP001321492">
    <property type="component" value="Unassembled WGS sequence"/>
</dbReference>
<dbReference type="EMBL" id="JASJEV010000003">
    <property type="protein sequence ID" value="MDJ1157734.1"/>
    <property type="molecule type" value="Genomic_DNA"/>
</dbReference>
<name>A0ABT7AFW7_9HYPH</name>
<dbReference type="Pfam" id="PF06904">
    <property type="entry name" value="Extensin-like_C"/>
    <property type="match status" value="1"/>
</dbReference>
<keyword evidence="5" id="KW-1185">Reference proteome</keyword>
<feature type="domain" description="Extensin-like C-terminal" evidence="3">
    <location>
        <begin position="111"/>
        <end position="287"/>
    </location>
</feature>
<feature type="region of interest" description="Disordered" evidence="1">
    <location>
        <begin position="63"/>
        <end position="110"/>
    </location>
</feature>
<keyword evidence="2" id="KW-0732">Signal</keyword>